<evidence type="ECO:0000256" key="5">
    <source>
        <dbReference type="ARBA" id="ARBA00023136"/>
    </source>
</evidence>
<dbReference type="Proteomes" id="UP001221411">
    <property type="component" value="Unassembled WGS sequence"/>
</dbReference>
<keyword evidence="4 6" id="KW-1133">Transmembrane helix</keyword>
<feature type="transmembrane region" description="Helical" evidence="6">
    <location>
        <begin position="291"/>
        <end position="312"/>
    </location>
</feature>
<keyword evidence="9" id="KW-1185">Reference proteome</keyword>
<dbReference type="InterPro" id="IPR004752">
    <property type="entry name" value="AmpG_permease/AT-1"/>
</dbReference>
<keyword evidence="3 6" id="KW-0812">Transmembrane</keyword>
<dbReference type="PANTHER" id="PTHR12778:SF10">
    <property type="entry name" value="MAJOR FACILITATOR SUPERFAMILY DOMAIN-CONTAINING PROTEIN 3"/>
    <property type="match status" value="1"/>
</dbReference>
<dbReference type="RefSeq" id="WP_271925454.1">
    <property type="nucleotide sequence ID" value="NZ_JAQNDO010000001.1"/>
</dbReference>
<feature type="transmembrane region" description="Helical" evidence="6">
    <location>
        <begin position="12"/>
        <end position="36"/>
    </location>
</feature>
<dbReference type="SUPFAM" id="SSF103473">
    <property type="entry name" value="MFS general substrate transporter"/>
    <property type="match status" value="1"/>
</dbReference>
<evidence type="ECO:0000256" key="6">
    <source>
        <dbReference type="SAM" id="Phobius"/>
    </source>
</evidence>
<feature type="transmembrane region" description="Helical" evidence="6">
    <location>
        <begin position="260"/>
        <end position="279"/>
    </location>
</feature>
<evidence type="ECO:0000313" key="8">
    <source>
        <dbReference type="EMBL" id="MDC0747089.1"/>
    </source>
</evidence>
<protein>
    <submittedName>
        <fullName evidence="8">MFS transporter</fullName>
    </submittedName>
</protein>
<feature type="transmembrane region" description="Helical" evidence="6">
    <location>
        <begin position="81"/>
        <end position="100"/>
    </location>
</feature>
<sequence>MWTLSKSPSLRLTTFGALYLAQGLPSGFVFILYVVFLTDQGLGNAAIGNAIGLMSIPWALKIPLALLMDRFGATRFGRRRPYIVAAELGMGATLLSLLLLDPQRDLRLIGAVLFLHATFTAIQDAATDALAVELLQDGERGKANGVMSAAKSAGVALTGGIGSLVVKRIGWSSLVIIITILIWSVMTLVIAVRERPETDAQGAASAHNAFRFAELRRSFGARTTLIGLAVAILTPAGPALIGTVYTRLLRKDLGLSIETIGTLMGVIEPIAGISGALLGGALADRVGMRKVAASAMAAFGTLLVLFGMSTGLWHSFTFLVAISIALPFFAYAASAVLVGFYMRLTNPTVAATQIAIFTAMTSITSAIAVPLGGRIAERHGAAAVFVTAGILELTFLGLLRFCDPRAAEAQFRAA</sequence>
<dbReference type="PROSITE" id="PS50850">
    <property type="entry name" value="MFS"/>
    <property type="match status" value="1"/>
</dbReference>
<evidence type="ECO:0000313" key="9">
    <source>
        <dbReference type="Proteomes" id="UP001221411"/>
    </source>
</evidence>
<organism evidence="8 9">
    <name type="scientific">Polyangium mundeleinium</name>
    <dbReference type="NCBI Taxonomy" id="2995306"/>
    <lineage>
        <taxon>Bacteria</taxon>
        <taxon>Pseudomonadati</taxon>
        <taxon>Myxococcota</taxon>
        <taxon>Polyangia</taxon>
        <taxon>Polyangiales</taxon>
        <taxon>Polyangiaceae</taxon>
        <taxon>Polyangium</taxon>
    </lineage>
</organism>
<evidence type="ECO:0000256" key="4">
    <source>
        <dbReference type="ARBA" id="ARBA00022989"/>
    </source>
</evidence>
<dbReference type="Gene3D" id="1.20.1250.20">
    <property type="entry name" value="MFS general substrate transporter like domains"/>
    <property type="match status" value="2"/>
</dbReference>
<feature type="domain" description="Major facilitator superfamily (MFS) profile" evidence="7">
    <location>
        <begin position="11"/>
        <end position="407"/>
    </location>
</feature>
<feature type="transmembrane region" description="Helical" evidence="6">
    <location>
        <begin position="169"/>
        <end position="192"/>
    </location>
</feature>
<evidence type="ECO:0000256" key="2">
    <source>
        <dbReference type="ARBA" id="ARBA00022448"/>
    </source>
</evidence>
<gene>
    <name evidence="8" type="ORF">POL67_37515</name>
</gene>
<keyword evidence="2" id="KW-0813">Transport</keyword>
<dbReference type="PANTHER" id="PTHR12778">
    <property type="entry name" value="SOLUTE CARRIER FAMILY 33 ACETYL-COA TRANSPORTER -RELATED"/>
    <property type="match status" value="1"/>
</dbReference>
<name>A0ABT5F0E9_9BACT</name>
<feature type="transmembrane region" description="Helical" evidence="6">
    <location>
        <begin position="318"/>
        <end position="342"/>
    </location>
</feature>
<evidence type="ECO:0000256" key="3">
    <source>
        <dbReference type="ARBA" id="ARBA00022692"/>
    </source>
</evidence>
<keyword evidence="5 6" id="KW-0472">Membrane</keyword>
<feature type="transmembrane region" description="Helical" evidence="6">
    <location>
        <begin position="225"/>
        <end position="248"/>
    </location>
</feature>
<dbReference type="InterPro" id="IPR036259">
    <property type="entry name" value="MFS_trans_sf"/>
</dbReference>
<dbReference type="Pfam" id="PF07690">
    <property type="entry name" value="MFS_1"/>
    <property type="match status" value="2"/>
</dbReference>
<reference evidence="8 9" key="1">
    <citation type="submission" date="2022-11" db="EMBL/GenBank/DDBJ databases">
        <title>Minimal conservation of predation-associated metabolite biosynthetic gene clusters underscores biosynthetic potential of Myxococcota including descriptions for ten novel species: Archangium lansinium sp. nov., Myxococcus landrumus sp. nov., Nannocystis bai.</title>
        <authorList>
            <person name="Ahearne A."/>
            <person name="Stevens C."/>
            <person name="Dowd S."/>
        </authorList>
    </citation>
    <scope>NUCLEOTIDE SEQUENCE [LARGE SCALE GENOMIC DNA]</scope>
    <source>
        <strain evidence="8 9">RJM3</strain>
    </source>
</reference>
<feature type="transmembrane region" description="Helical" evidence="6">
    <location>
        <begin position="382"/>
        <end position="402"/>
    </location>
</feature>
<comment type="caution">
    <text evidence="8">The sequence shown here is derived from an EMBL/GenBank/DDBJ whole genome shotgun (WGS) entry which is preliminary data.</text>
</comment>
<feature type="transmembrane region" description="Helical" evidence="6">
    <location>
        <begin position="42"/>
        <end position="60"/>
    </location>
</feature>
<dbReference type="EMBL" id="JAQNDO010000001">
    <property type="protein sequence ID" value="MDC0747089.1"/>
    <property type="molecule type" value="Genomic_DNA"/>
</dbReference>
<accession>A0ABT5F0E9</accession>
<proteinExistence type="predicted"/>
<evidence type="ECO:0000259" key="7">
    <source>
        <dbReference type="PROSITE" id="PS50850"/>
    </source>
</evidence>
<evidence type="ECO:0000256" key="1">
    <source>
        <dbReference type="ARBA" id="ARBA00004141"/>
    </source>
</evidence>
<dbReference type="InterPro" id="IPR020846">
    <property type="entry name" value="MFS_dom"/>
</dbReference>
<comment type="subcellular location">
    <subcellularLocation>
        <location evidence="1">Membrane</location>
        <topology evidence="1">Multi-pass membrane protein</topology>
    </subcellularLocation>
</comment>
<dbReference type="InterPro" id="IPR011701">
    <property type="entry name" value="MFS"/>
</dbReference>
<feature type="transmembrane region" description="Helical" evidence="6">
    <location>
        <begin position="354"/>
        <end position="376"/>
    </location>
</feature>